<dbReference type="GO" id="GO:0005829">
    <property type="term" value="C:cytosol"/>
    <property type="evidence" value="ECO:0007669"/>
    <property type="project" value="TreeGrafter"/>
</dbReference>
<dbReference type="SUPFAM" id="SSF54909">
    <property type="entry name" value="Dimeric alpha+beta barrel"/>
    <property type="match status" value="1"/>
</dbReference>
<dbReference type="Proteomes" id="UP001149140">
    <property type="component" value="Unassembled WGS sequence"/>
</dbReference>
<dbReference type="InterPro" id="IPR007138">
    <property type="entry name" value="ABM_dom"/>
</dbReference>
<dbReference type="InterPro" id="IPR050744">
    <property type="entry name" value="AI-2_Isomerase_LsrG"/>
</dbReference>
<comment type="caution">
    <text evidence="2">The sequence shown here is derived from an EMBL/GenBank/DDBJ whole genome shotgun (WGS) entry which is preliminary data.</text>
</comment>
<evidence type="ECO:0000313" key="3">
    <source>
        <dbReference type="Proteomes" id="UP001149140"/>
    </source>
</evidence>
<accession>A0A9X3MQ75</accession>
<name>A0A9X3MQ75_9ACTN</name>
<keyword evidence="2" id="KW-0560">Oxidoreductase</keyword>
<dbReference type="PANTHER" id="PTHR33336">
    <property type="entry name" value="QUINOL MONOOXYGENASE YGIN-RELATED"/>
    <property type="match status" value="1"/>
</dbReference>
<dbReference type="Pfam" id="PF03992">
    <property type="entry name" value="ABM"/>
    <property type="match status" value="1"/>
</dbReference>
<dbReference type="AlphaFoldDB" id="A0A9X3MQ75"/>
<proteinExistence type="predicted"/>
<dbReference type="Gene3D" id="3.30.70.100">
    <property type="match status" value="1"/>
</dbReference>
<reference evidence="2" key="1">
    <citation type="submission" date="2022-10" db="EMBL/GenBank/DDBJ databases">
        <title>The WGS of Solirubrobacter ginsenosidimutans DSM 21036.</title>
        <authorList>
            <person name="Jiang Z."/>
        </authorList>
    </citation>
    <scope>NUCLEOTIDE SEQUENCE</scope>
    <source>
        <strain evidence="2">DSM 21036</strain>
    </source>
</reference>
<gene>
    <name evidence="2" type="ORF">OM076_03120</name>
</gene>
<keyword evidence="3" id="KW-1185">Reference proteome</keyword>
<organism evidence="2 3">
    <name type="scientific">Solirubrobacter ginsenosidimutans</name>
    <dbReference type="NCBI Taxonomy" id="490573"/>
    <lineage>
        <taxon>Bacteria</taxon>
        <taxon>Bacillati</taxon>
        <taxon>Actinomycetota</taxon>
        <taxon>Thermoleophilia</taxon>
        <taxon>Solirubrobacterales</taxon>
        <taxon>Solirubrobacteraceae</taxon>
        <taxon>Solirubrobacter</taxon>
    </lineage>
</organism>
<feature type="domain" description="ABM" evidence="1">
    <location>
        <begin position="3"/>
        <end position="91"/>
    </location>
</feature>
<sequence>MAFALMVRWEVRPGDAAELEAIFREHQEHSRAEPGCLAWIAHRGETLGSFLLYEQFIDRAAFDAHRATPHFQRLIVDCGLPLLIREREITFAETL</sequence>
<dbReference type="EMBL" id="JAPDOD010000002">
    <property type="protein sequence ID" value="MDA0159245.1"/>
    <property type="molecule type" value="Genomic_DNA"/>
</dbReference>
<protein>
    <submittedName>
        <fullName evidence="2">Antibiotic biosynthesis monooxygenase</fullName>
    </submittedName>
</protein>
<dbReference type="PROSITE" id="PS51725">
    <property type="entry name" value="ABM"/>
    <property type="match status" value="1"/>
</dbReference>
<keyword evidence="2" id="KW-0503">Monooxygenase</keyword>
<dbReference type="InterPro" id="IPR011008">
    <property type="entry name" value="Dimeric_a/b-barrel"/>
</dbReference>
<dbReference type="PANTHER" id="PTHR33336:SF3">
    <property type="entry name" value="ABM DOMAIN-CONTAINING PROTEIN"/>
    <property type="match status" value="1"/>
</dbReference>
<evidence type="ECO:0000313" key="2">
    <source>
        <dbReference type="EMBL" id="MDA0159245.1"/>
    </source>
</evidence>
<dbReference type="GO" id="GO:0004497">
    <property type="term" value="F:monooxygenase activity"/>
    <property type="evidence" value="ECO:0007669"/>
    <property type="project" value="UniProtKB-KW"/>
</dbReference>
<dbReference type="RefSeq" id="WP_270037921.1">
    <property type="nucleotide sequence ID" value="NZ_JAPDOD010000002.1"/>
</dbReference>
<evidence type="ECO:0000259" key="1">
    <source>
        <dbReference type="PROSITE" id="PS51725"/>
    </source>
</evidence>